<gene>
    <name evidence="1" type="ORF">OPV22_019849</name>
</gene>
<protein>
    <submittedName>
        <fullName evidence="1">Uncharacterized protein</fullName>
    </submittedName>
</protein>
<comment type="caution">
    <text evidence="1">The sequence shown here is derived from an EMBL/GenBank/DDBJ whole genome shotgun (WGS) entry which is preliminary data.</text>
</comment>
<organism evidence="1 2">
    <name type="scientific">Ensete ventricosum</name>
    <name type="common">Abyssinian banana</name>
    <name type="synonym">Musa ensete</name>
    <dbReference type="NCBI Taxonomy" id="4639"/>
    <lineage>
        <taxon>Eukaryota</taxon>
        <taxon>Viridiplantae</taxon>
        <taxon>Streptophyta</taxon>
        <taxon>Embryophyta</taxon>
        <taxon>Tracheophyta</taxon>
        <taxon>Spermatophyta</taxon>
        <taxon>Magnoliopsida</taxon>
        <taxon>Liliopsida</taxon>
        <taxon>Zingiberales</taxon>
        <taxon>Musaceae</taxon>
        <taxon>Ensete</taxon>
    </lineage>
</organism>
<keyword evidence="2" id="KW-1185">Reference proteome</keyword>
<dbReference type="Proteomes" id="UP001222027">
    <property type="component" value="Unassembled WGS sequence"/>
</dbReference>
<accession>A0AAV8QLW9</accession>
<dbReference type="EMBL" id="JAQQAF010000006">
    <property type="protein sequence ID" value="KAJ8476122.1"/>
    <property type="molecule type" value="Genomic_DNA"/>
</dbReference>
<proteinExistence type="predicted"/>
<sequence length="101" mass="10807">MIADEEASLINVVVLVEDGEAMEEEGRQIDELHKCCCSGGLPIADEEASLINVVVLVEDGEATEEEGRQIDESHKCCWYSVGLSVGWLAGWSSSGGLPSPK</sequence>
<evidence type="ECO:0000313" key="1">
    <source>
        <dbReference type="EMBL" id="KAJ8476122.1"/>
    </source>
</evidence>
<dbReference type="AlphaFoldDB" id="A0AAV8QLW9"/>
<evidence type="ECO:0000313" key="2">
    <source>
        <dbReference type="Proteomes" id="UP001222027"/>
    </source>
</evidence>
<reference evidence="1 2" key="1">
    <citation type="submission" date="2022-12" db="EMBL/GenBank/DDBJ databases">
        <title>Chromosome-scale assembly of the Ensete ventricosum genome.</title>
        <authorList>
            <person name="Dussert Y."/>
            <person name="Stocks J."/>
            <person name="Wendawek A."/>
            <person name="Woldeyes F."/>
            <person name="Nichols R.A."/>
            <person name="Borrell J.S."/>
        </authorList>
    </citation>
    <scope>NUCLEOTIDE SEQUENCE [LARGE SCALE GENOMIC DNA]</scope>
    <source>
        <strain evidence="2">cv. Maze</strain>
        <tissue evidence="1">Seeds</tissue>
    </source>
</reference>
<name>A0AAV8QLW9_ENSVE</name>